<sequence length="113" mass="12266">MAATIWLLMALEGVRGWFFSLPPAPAAAAAATLPAPLRMTGVKRKKEKSFLFWYSELDGRGLFFQQHCNIVELTSTGIDRILNLPSVSGLVTPVNNFCQSAIFLCAADCSATD</sequence>
<organism evidence="2 3">
    <name type="scientific">Polyplax serrata</name>
    <name type="common">Common mouse louse</name>
    <dbReference type="NCBI Taxonomy" id="468196"/>
    <lineage>
        <taxon>Eukaryota</taxon>
        <taxon>Metazoa</taxon>
        <taxon>Ecdysozoa</taxon>
        <taxon>Arthropoda</taxon>
        <taxon>Hexapoda</taxon>
        <taxon>Insecta</taxon>
        <taxon>Pterygota</taxon>
        <taxon>Neoptera</taxon>
        <taxon>Paraneoptera</taxon>
        <taxon>Psocodea</taxon>
        <taxon>Troctomorpha</taxon>
        <taxon>Phthiraptera</taxon>
        <taxon>Anoplura</taxon>
        <taxon>Polyplacidae</taxon>
        <taxon>Polyplax</taxon>
    </lineage>
</organism>
<name>A0ABR1ANE6_POLSC</name>
<evidence type="ECO:0000256" key="1">
    <source>
        <dbReference type="SAM" id="SignalP"/>
    </source>
</evidence>
<dbReference type="EMBL" id="JAWJWF010000046">
    <property type="protein sequence ID" value="KAK6623991.1"/>
    <property type="molecule type" value="Genomic_DNA"/>
</dbReference>
<comment type="caution">
    <text evidence="2">The sequence shown here is derived from an EMBL/GenBank/DDBJ whole genome shotgun (WGS) entry which is preliminary data.</text>
</comment>
<feature type="chain" id="PRO_5047403299" description="Secreted protein" evidence="1">
    <location>
        <begin position="17"/>
        <end position="113"/>
    </location>
</feature>
<accession>A0ABR1ANE6</accession>
<evidence type="ECO:0000313" key="3">
    <source>
        <dbReference type="Proteomes" id="UP001359485"/>
    </source>
</evidence>
<evidence type="ECO:0000313" key="2">
    <source>
        <dbReference type="EMBL" id="KAK6623991.1"/>
    </source>
</evidence>
<keyword evidence="1" id="KW-0732">Signal</keyword>
<evidence type="ECO:0008006" key="4">
    <source>
        <dbReference type="Google" id="ProtNLM"/>
    </source>
</evidence>
<keyword evidence="3" id="KW-1185">Reference proteome</keyword>
<feature type="signal peptide" evidence="1">
    <location>
        <begin position="1"/>
        <end position="16"/>
    </location>
</feature>
<proteinExistence type="predicted"/>
<gene>
    <name evidence="2" type="ORF">RUM44_010849</name>
</gene>
<protein>
    <recommendedName>
        <fullName evidence="4">Secreted protein</fullName>
    </recommendedName>
</protein>
<reference evidence="2 3" key="1">
    <citation type="submission" date="2023-09" db="EMBL/GenBank/DDBJ databases">
        <title>Genomes of two closely related lineages of the louse Polyplax serrata with different host specificities.</title>
        <authorList>
            <person name="Martinu J."/>
            <person name="Tarabai H."/>
            <person name="Stefka J."/>
            <person name="Hypsa V."/>
        </authorList>
    </citation>
    <scope>NUCLEOTIDE SEQUENCE [LARGE SCALE GENOMIC DNA]</scope>
    <source>
        <strain evidence="2">98ZLc_SE</strain>
    </source>
</reference>
<dbReference type="Proteomes" id="UP001359485">
    <property type="component" value="Unassembled WGS sequence"/>
</dbReference>